<dbReference type="NCBIfam" id="NF041813">
    <property type="entry name" value="Avs2"/>
    <property type="match status" value="1"/>
</dbReference>
<dbReference type="RefSeq" id="WP_145111557.1">
    <property type="nucleotide sequence ID" value="NZ_CP036349.1"/>
</dbReference>
<feature type="region of interest" description="Disordered" evidence="1">
    <location>
        <begin position="292"/>
        <end position="319"/>
    </location>
</feature>
<reference evidence="2 3" key="1">
    <citation type="submission" date="2019-02" db="EMBL/GenBank/DDBJ databases">
        <title>Deep-cultivation of Planctomycetes and their phenomic and genomic characterization uncovers novel biology.</title>
        <authorList>
            <person name="Wiegand S."/>
            <person name="Jogler M."/>
            <person name="Boedeker C."/>
            <person name="Pinto D."/>
            <person name="Vollmers J."/>
            <person name="Rivas-Marin E."/>
            <person name="Kohn T."/>
            <person name="Peeters S.H."/>
            <person name="Heuer A."/>
            <person name="Rast P."/>
            <person name="Oberbeckmann S."/>
            <person name="Bunk B."/>
            <person name="Jeske O."/>
            <person name="Meyerdierks A."/>
            <person name="Storesund J.E."/>
            <person name="Kallscheuer N."/>
            <person name="Luecker S."/>
            <person name="Lage O.M."/>
            <person name="Pohl T."/>
            <person name="Merkel B.J."/>
            <person name="Hornburger P."/>
            <person name="Mueller R.-W."/>
            <person name="Bruemmer F."/>
            <person name="Labrenz M."/>
            <person name="Spormann A.M."/>
            <person name="Op den Camp H."/>
            <person name="Overmann J."/>
            <person name="Amann R."/>
            <person name="Jetten M.S.M."/>
            <person name="Mascher T."/>
            <person name="Medema M.H."/>
            <person name="Devos D.P."/>
            <person name="Kaster A.-K."/>
            <person name="Ovreas L."/>
            <person name="Rohde M."/>
            <person name="Galperin M.Y."/>
            <person name="Jogler C."/>
        </authorList>
    </citation>
    <scope>NUCLEOTIDE SEQUENCE [LARGE SCALE GENOMIC DNA]</scope>
    <source>
        <strain evidence="2 3">Spa11</strain>
    </source>
</reference>
<protein>
    <recommendedName>
        <fullName evidence="4">ATP-binding protein</fullName>
    </recommendedName>
</protein>
<sequence length="1502" mass="171687">MQWNQLRAPQEHSFEELCCQLAACEPVADGARFIRNGTPDAGVECYWRLATGDEWCWQAKWFLSSLGSSQWNQLSSSFQTAFEKHPRLRRYYVCLPQDFSDARGQGKKSAQTKWEAWVKKWTTYAEKQGRQIQFELWGSHQLTARLTQPSARGAHWYWFNATVMTPAWFAKLAEQSVANAHDRYTPWLNVDTQTKVSLEVGKRSEPFWQGLSDSLRDLRTTEPSGSHIGEHPSIDVAYEQLRSVFQRLVDSLSEWTLAQHEGDTWTQIGNVSLDDWEQIVSETLDAIDTCRSSLSEAEEKQQAEQGASQRPETHGNPFRDAAHRLSKFGTAVYGFRNFVINAERCGVNSTNHLLVGEAGQGKTHLLCDLLLRDIQQGRPAILFLGEQFNNSDPWGQMISLAGLNCDREQFLGALQAAAQASGKPAILYFDALNEGEGLRLWKKHLAGLAAEIELWDWLQLCLSVRDVYEGQVVPDEVAKRCCRIEHEGFSENTYAAASHFFAVFGIEPSAPLLEPEFDNPLFLKLFCKGIRDSGQTRVPTGLRGVSEVFGFLVDALDRKLSQPDCLDYDAKDRVVRQAVDRLADKMVELGDDHVPKAVARQLLDDLLPRVGHSNSLLGRLSAESLLTVTTDWQAWNSESPEEVVRFAYQRMSDHFFVQRVLTNYVDRHEPEVAFREGGHLDEYVSEDDACWDHGGIIEALAIQLPEHCGRELPNLAPQVATNDIVQTAMLESLVWRNANAFSDESFDYINGTLMASRQGDVFNAMVSLAPIPGHPLNADRLHRVLASMPMPDRDAQWSLFLNGEWGEKRAVERLIDWAQNRGAALAFGNEVVRLAAVALTWFLTSSDRRLRDRATKGLVRLFSCRLALLKPLIEHFADVDDDYVTERLMAVTFGAGSRSTANEDLWGLARYLYERVFADGEPPVHILIRDYARQTVELALLRGADFEVNLSLLRPPYNSRWPEDSEIPSREEVAKLSGTSFHAHIYSDYGNFAKYVTDFSEWCNTPLDGSKPRLPKREQQEFQASLTSRQADSFAFLLRVHRNYRRIQRRRSTTEADFRQESRAEKRFEAALETFLATLRLGSKKRLRFEAYLADYFEAPWDFDHARKINYQAARRWMVKRVAELGWTAKRFQLFDQDFRTDIEAVNSRESIGKKYCWIALYEMQARCADTYQRKDQNFDNGGVCEGPWEIGYCRDIDPSLLVASTGRQVYQNFTRTWWFDVPFDAWQSPVDDVEWLETTGNLPDPKDLLTVVGPDGVRWVTLDGYYEWEQPTRPGYRHWELPTRHVWYQVRGYFVRKADLPNLLEWSKTKKWEADAMPSRDNWNYSVFLGEIYWGRSYAYSAWEEDQDERWTRGSFDSCPVPVIIATSRYQQEHTASDCALDDGVYFDLPCKYLVDQLGLSTGGEDGHWYDKDGLLVAFDPSVTNEGASTLLFREDSLHRILREGDLVLFWALSGKRGRSGGPDPHTEYLGHTSIRGVYLLQDEQLTGSYDTTFHTRGSGS</sequence>
<accession>A0A518K7T2</accession>
<evidence type="ECO:0000313" key="3">
    <source>
        <dbReference type="Proteomes" id="UP000316426"/>
    </source>
</evidence>
<evidence type="ECO:0000256" key="1">
    <source>
        <dbReference type="SAM" id="MobiDB-lite"/>
    </source>
</evidence>
<keyword evidence="3" id="KW-1185">Reference proteome</keyword>
<evidence type="ECO:0000313" key="2">
    <source>
        <dbReference type="EMBL" id="QDV73853.1"/>
    </source>
</evidence>
<dbReference type="KEGG" id="bmei:Spa11_20520"/>
<name>A0A518K7T2_9BACT</name>
<dbReference type="Proteomes" id="UP000316426">
    <property type="component" value="Chromosome"/>
</dbReference>
<proteinExistence type="predicted"/>
<organism evidence="2 3">
    <name type="scientific">Botrimarina mediterranea</name>
    <dbReference type="NCBI Taxonomy" id="2528022"/>
    <lineage>
        <taxon>Bacteria</taxon>
        <taxon>Pseudomonadati</taxon>
        <taxon>Planctomycetota</taxon>
        <taxon>Planctomycetia</taxon>
        <taxon>Pirellulales</taxon>
        <taxon>Lacipirellulaceae</taxon>
        <taxon>Botrimarina</taxon>
    </lineage>
</organism>
<dbReference type="EMBL" id="CP036349">
    <property type="protein sequence ID" value="QDV73853.1"/>
    <property type="molecule type" value="Genomic_DNA"/>
</dbReference>
<gene>
    <name evidence="2" type="ORF">Spa11_20520</name>
</gene>
<evidence type="ECO:0008006" key="4">
    <source>
        <dbReference type="Google" id="ProtNLM"/>
    </source>
</evidence>